<organism evidence="2 3">
    <name type="scientific">Prorocentrum cordatum</name>
    <dbReference type="NCBI Taxonomy" id="2364126"/>
    <lineage>
        <taxon>Eukaryota</taxon>
        <taxon>Sar</taxon>
        <taxon>Alveolata</taxon>
        <taxon>Dinophyceae</taxon>
        <taxon>Prorocentrales</taxon>
        <taxon>Prorocentraceae</taxon>
        <taxon>Prorocentrum</taxon>
    </lineage>
</organism>
<feature type="compositionally biased region" description="Gly residues" evidence="1">
    <location>
        <begin position="10"/>
        <end position="19"/>
    </location>
</feature>
<feature type="non-terminal residue" evidence="2">
    <location>
        <position position="158"/>
    </location>
</feature>
<gene>
    <name evidence="2" type="ORF">PCOR1329_LOCUS77165</name>
</gene>
<sequence>AWAPLWQPRGGAGAGGGLFEGCRAQRPGEPPAGPHREEAESAPPAEPLPSARCGAGFVTLLNPTMRGVESTCCPAGEQRCAGCSSWAPSGDANGTCARCRGGFIDRQGACVSCVDTAGWLDAKGRTCQQMRRSLGKASCSDTKVKGLSAKQACCHCNG</sequence>
<keyword evidence="3" id="KW-1185">Reference proteome</keyword>
<feature type="non-terminal residue" evidence="2">
    <location>
        <position position="1"/>
    </location>
</feature>
<protein>
    <submittedName>
        <fullName evidence="2">Uncharacterized protein</fullName>
    </submittedName>
</protein>
<evidence type="ECO:0000313" key="2">
    <source>
        <dbReference type="EMBL" id="CAK0899720.1"/>
    </source>
</evidence>
<proteinExistence type="predicted"/>
<accession>A0ABN9XKI4</accession>
<evidence type="ECO:0000313" key="3">
    <source>
        <dbReference type="Proteomes" id="UP001189429"/>
    </source>
</evidence>
<comment type="caution">
    <text evidence="2">The sequence shown here is derived from an EMBL/GenBank/DDBJ whole genome shotgun (WGS) entry which is preliminary data.</text>
</comment>
<reference evidence="2" key="1">
    <citation type="submission" date="2023-10" db="EMBL/GenBank/DDBJ databases">
        <authorList>
            <person name="Chen Y."/>
            <person name="Shah S."/>
            <person name="Dougan E. K."/>
            <person name="Thang M."/>
            <person name="Chan C."/>
        </authorList>
    </citation>
    <scope>NUCLEOTIDE SEQUENCE [LARGE SCALE GENOMIC DNA]</scope>
</reference>
<name>A0ABN9XKI4_9DINO</name>
<evidence type="ECO:0000256" key="1">
    <source>
        <dbReference type="SAM" id="MobiDB-lite"/>
    </source>
</evidence>
<dbReference type="Proteomes" id="UP001189429">
    <property type="component" value="Unassembled WGS sequence"/>
</dbReference>
<dbReference type="EMBL" id="CAUYUJ010020651">
    <property type="protein sequence ID" value="CAK0899720.1"/>
    <property type="molecule type" value="Genomic_DNA"/>
</dbReference>
<feature type="region of interest" description="Disordered" evidence="1">
    <location>
        <begin position="1"/>
        <end position="48"/>
    </location>
</feature>